<sequence length="194" mass="20900">MTPTKKTLTLGITVNLDNYENIRLEITGEVSSPEEADDLAGFLDATLARLGRGDEATAERVDTYRKRVFSMKATEKHPEPGVQTVLTPVAVEAPQEPVKKPVPEPAVAKEQQEPARAAAEPKPVTTPGPAAAMAKPLAHAPETPAKKAPEPAAAAPDLCEECKAAVTKTQKQMSQLFLNRTLCKACMDRLTHQR</sequence>
<keyword evidence="3" id="KW-1185">Reference proteome</keyword>
<feature type="region of interest" description="Disordered" evidence="1">
    <location>
        <begin position="94"/>
        <end position="155"/>
    </location>
</feature>
<dbReference type="RefSeq" id="WP_176789476.1">
    <property type="nucleotide sequence ID" value="NZ_JABXWR010000001.1"/>
</dbReference>
<gene>
    <name evidence="2" type="ORF">HWN36_11285</name>
</gene>
<feature type="compositionally biased region" description="Low complexity" evidence="1">
    <location>
        <begin position="105"/>
        <end position="143"/>
    </location>
</feature>
<evidence type="ECO:0000313" key="3">
    <source>
        <dbReference type="Proteomes" id="UP000570823"/>
    </source>
</evidence>
<name>A0A7K4HRJ1_9EURY</name>
<evidence type="ECO:0000256" key="1">
    <source>
        <dbReference type="SAM" id="MobiDB-lite"/>
    </source>
</evidence>
<proteinExistence type="predicted"/>
<dbReference type="Proteomes" id="UP000570823">
    <property type="component" value="Unassembled WGS sequence"/>
</dbReference>
<protein>
    <submittedName>
        <fullName evidence="2">Uncharacterized protein</fullName>
    </submittedName>
</protein>
<dbReference type="OrthoDB" id="117549at2157"/>
<reference evidence="2 3" key="1">
    <citation type="submission" date="2020-06" db="EMBL/GenBank/DDBJ databases">
        <title>Methanofollis fontis sp. nov., a methanogen isolated from marine sediments near a cold seep at Four-Way Closure Ridge offshore southwestern Taiwan.</title>
        <authorList>
            <person name="Chen S.-C."/>
            <person name="Teng N.-H."/>
            <person name="Lin Y.-S."/>
            <person name="Lai M.-C."/>
            <person name="Chen H.-H."/>
            <person name="Wang C.-C."/>
        </authorList>
    </citation>
    <scope>NUCLEOTIDE SEQUENCE [LARGE SCALE GENOMIC DNA]</scope>
    <source>
        <strain evidence="2 3">DSM 2702</strain>
    </source>
</reference>
<evidence type="ECO:0000313" key="2">
    <source>
        <dbReference type="EMBL" id="NVO67871.1"/>
    </source>
</evidence>
<comment type="caution">
    <text evidence="2">The sequence shown here is derived from an EMBL/GenBank/DDBJ whole genome shotgun (WGS) entry which is preliminary data.</text>
</comment>
<dbReference type="AlphaFoldDB" id="A0A7K4HRJ1"/>
<organism evidence="2 3">
    <name type="scientific">Methanofollis tationis</name>
    <dbReference type="NCBI Taxonomy" id="81417"/>
    <lineage>
        <taxon>Archaea</taxon>
        <taxon>Methanobacteriati</taxon>
        <taxon>Methanobacteriota</taxon>
        <taxon>Stenosarchaea group</taxon>
        <taxon>Methanomicrobia</taxon>
        <taxon>Methanomicrobiales</taxon>
        <taxon>Methanomicrobiaceae</taxon>
        <taxon>Methanofollis</taxon>
    </lineage>
</organism>
<accession>A0A7K4HRJ1</accession>
<dbReference type="EMBL" id="JABXWR010000001">
    <property type="protein sequence ID" value="NVO67871.1"/>
    <property type="molecule type" value="Genomic_DNA"/>
</dbReference>